<evidence type="ECO:0008006" key="3">
    <source>
        <dbReference type="Google" id="ProtNLM"/>
    </source>
</evidence>
<dbReference type="EMBL" id="JAJVCY010000039">
    <property type="protein sequence ID" value="MCV3289967.1"/>
    <property type="molecule type" value="Genomic_DNA"/>
</dbReference>
<proteinExistence type="predicted"/>
<dbReference type="RefSeq" id="WP_148248197.1">
    <property type="nucleotide sequence ID" value="NZ_JAJVCY010000039.1"/>
</dbReference>
<sequence>MTTMPTMEKKALLDALLTTNMSPLTTFRFVELLNEMEACQSEQSAWKLRYELQGMCSVLCSEEVISDDELTMLNDAISLFWKPQARAFTLARLSALEA</sequence>
<evidence type="ECO:0000313" key="2">
    <source>
        <dbReference type="Proteomes" id="UP001208651"/>
    </source>
</evidence>
<reference evidence="1" key="1">
    <citation type="submission" date="2022-01" db="EMBL/GenBank/DDBJ databases">
        <title>Comparison of Fish pathogen Aeromonas spp.</title>
        <authorList>
            <person name="Dubey S."/>
            <person name="Sorum H."/>
            <person name="Munangandu H.M."/>
        </authorList>
    </citation>
    <scope>NUCLEOTIDE SEQUENCE</scope>
    <source>
        <strain evidence="1">SD/21-15</strain>
    </source>
</reference>
<name>A0AAW5RRC4_AERME</name>
<dbReference type="Proteomes" id="UP001208651">
    <property type="component" value="Unassembled WGS sequence"/>
</dbReference>
<evidence type="ECO:0000313" key="1">
    <source>
        <dbReference type="EMBL" id="MCV3289967.1"/>
    </source>
</evidence>
<comment type="caution">
    <text evidence="1">The sequence shown here is derived from an EMBL/GenBank/DDBJ whole genome shotgun (WGS) entry which is preliminary data.</text>
</comment>
<gene>
    <name evidence="1" type="ORF">LZT28_17205</name>
</gene>
<accession>A0AAW5RRC4</accession>
<organism evidence="1 2">
    <name type="scientific">Aeromonas media</name>
    <dbReference type="NCBI Taxonomy" id="651"/>
    <lineage>
        <taxon>Bacteria</taxon>
        <taxon>Pseudomonadati</taxon>
        <taxon>Pseudomonadota</taxon>
        <taxon>Gammaproteobacteria</taxon>
        <taxon>Aeromonadales</taxon>
        <taxon>Aeromonadaceae</taxon>
        <taxon>Aeromonas</taxon>
    </lineage>
</organism>
<dbReference type="AlphaFoldDB" id="A0AAW5RRC4"/>
<protein>
    <recommendedName>
        <fullName evidence="3">Transcriptional regulator</fullName>
    </recommendedName>
</protein>